<dbReference type="Gene3D" id="2.60.120.200">
    <property type="match status" value="1"/>
</dbReference>
<dbReference type="GO" id="GO:0016020">
    <property type="term" value="C:membrane"/>
    <property type="evidence" value="ECO:0007669"/>
    <property type="project" value="InterPro"/>
</dbReference>
<dbReference type="InterPro" id="IPR000998">
    <property type="entry name" value="MAM_dom"/>
</dbReference>
<evidence type="ECO:0000313" key="1">
    <source>
        <dbReference type="EMBL" id="CAB4021617.1"/>
    </source>
</evidence>
<dbReference type="PANTHER" id="PTHR23282:SF101">
    <property type="entry name" value="MAM DOMAIN-CONTAINING PROTEIN"/>
    <property type="match status" value="1"/>
</dbReference>
<dbReference type="PANTHER" id="PTHR23282">
    <property type="entry name" value="APICAL ENDOSOMAL GLYCOPROTEIN PRECURSOR"/>
    <property type="match status" value="1"/>
</dbReference>
<dbReference type="InterPro" id="IPR013320">
    <property type="entry name" value="ConA-like_dom_sf"/>
</dbReference>
<dbReference type="OrthoDB" id="6107927at2759"/>
<accession>A0A7D9J4D0</accession>
<evidence type="ECO:0000313" key="2">
    <source>
        <dbReference type="Proteomes" id="UP001152795"/>
    </source>
</evidence>
<name>A0A7D9J4D0_PARCT</name>
<dbReference type="EMBL" id="CACRXK020011525">
    <property type="protein sequence ID" value="CAB4021617.1"/>
    <property type="molecule type" value="Genomic_DNA"/>
</dbReference>
<dbReference type="AlphaFoldDB" id="A0A7D9J4D0"/>
<comment type="caution">
    <text evidence="1">The sequence shown here is derived from an EMBL/GenBank/DDBJ whole genome shotgun (WGS) entry which is preliminary data.</text>
</comment>
<dbReference type="PROSITE" id="PS50060">
    <property type="entry name" value="MAM_2"/>
    <property type="match status" value="1"/>
</dbReference>
<sequence>MGFPVWSRFGNYGDKWNQAQLPVNNQTASYQYVIEGVRGRGFRGDIAIDDISLRDSCTAGGNEPSKPMSVDNNRSTKVATFAFSTRPAALPSQEKGTTKNASRITIIATTIEAAIFLCILVIVLLVNYKRWKRASILSPHVNTAFELNETSPVTLTVDEEQDYEIVTRINQEFNDDAVTSANKSEGTSAESVTSHYEDVEVQSCYETQVQNGTYPETKSSQENAGYTVLDVNRLRDRNTRDDGTYQKLVKPTSSYVIPQDDRTEPCENMKMEINLPDYTELDQSKRNAENYPAYQTLLKT</sequence>
<reference evidence="1" key="1">
    <citation type="submission" date="2020-04" db="EMBL/GenBank/DDBJ databases">
        <authorList>
            <person name="Alioto T."/>
            <person name="Alioto T."/>
            <person name="Gomez Garrido J."/>
        </authorList>
    </citation>
    <scope>NUCLEOTIDE SEQUENCE</scope>
    <source>
        <strain evidence="1">A484AB</strain>
    </source>
</reference>
<gene>
    <name evidence="1" type="ORF">PACLA_8A012151</name>
</gene>
<dbReference type="Pfam" id="PF00629">
    <property type="entry name" value="MAM"/>
    <property type="match status" value="1"/>
</dbReference>
<organism evidence="1 2">
    <name type="scientific">Paramuricea clavata</name>
    <name type="common">Red gorgonian</name>
    <name type="synonym">Violescent sea-whip</name>
    <dbReference type="NCBI Taxonomy" id="317549"/>
    <lineage>
        <taxon>Eukaryota</taxon>
        <taxon>Metazoa</taxon>
        <taxon>Cnidaria</taxon>
        <taxon>Anthozoa</taxon>
        <taxon>Octocorallia</taxon>
        <taxon>Malacalcyonacea</taxon>
        <taxon>Plexauridae</taxon>
        <taxon>Paramuricea</taxon>
    </lineage>
</organism>
<proteinExistence type="predicted"/>
<dbReference type="InterPro" id="IPR051560">
    <property type="entry name" value="MAM_domain-containing"/>
</dbReference>
<dbReference type="Proteomes" id="UP001152795">
    <property type="component" value="Unassembled WGS sequence"/>
</dbReference>
<protein>
    <submittedName>
        <fullName evidence="1">MAM domain-containing glycosylphosphatidylinositol anchor 2-like, partial</fullName>
    </submittedName>
</protein>
<keyword evidence="2" id="KW-1185">Reference proteome</keyword>
<dbReference type="SUPFAM" id="SSF49899">
    <property type="entry name" value="Concanavalin A-like lectins/glucanases"/>
    <property type="match status" value="1"/>
</dbReference>